<evidence type="ECO:0000313" key="2">
    <source>
        <dbReference type="EMBL" id="MBB5818165.1"/>
    </source>
</evidence>
<evidence type="ECO:0000313" key="3">
    <source>
        <dbReference type="Proteomes" id="UP000540685"/>
    </source>
</evidence>
<protein>
    <submittedName>
        <fullName evidence="2">Uncharacterized protein</fullName>
    </submittedName>
</protein>
<sequence>MTQQSLFGPEPDAARAKPPGDQPQRLKVLILVKAAPNPSQTYGETVCVAGLRADFQATGWLRLYPINFRALDDPNEFKKYDFVDFEARPARNDPRCESWRPALTTMNTVGHLRDWKKRATWVEDHVQGSMCDVLNAVRNDPPARSLAAIRPQEIDDIIIENHPGWSQEERAKIQSYVNQLGLFDNAPRRALEAPRFKAWYRYRCDSRQCKGHRQGLLDWEFVLHQRRLSDWDEASAKAELRARWFDKMCGDDKDTVFYIGNQAKRQHVFSVLGLFYPPR</sequence>
<dbReference type="RefSeq" id="WP_184543986.1">
    <property type="nucleotide sequence ID" value="NZ_JACHMP010000001.1"/>
</dbReference>
<reference evidence="2 3" key="1">
    <citation type="submission" date="2020-08" db="EMBL/GenBank/DDBJ databases">
        <title>Sequencing the genomes of 1000 actinobacteria strains.</title>
        <authorList>
            <person name="Klenk H.-P."/>
        </authorList>
    </citation>
    <scope>NUCLEOTIDE SEQUENCE [LARGE SCALE GENOMIC DNA]</scope>
    <source>
        <strain evidence="2 3">DSM 46887</strain>
    </source>
</reference>
<accession>A0A7W9ICT6</accession>
<keyword evidence="3" id="KW-1185">Reference proteome</keyword>
<organism evidence="2 3">
    <name type="scientific">Streptosporangium becharense</name>
    <dbReference type="NCBI Taxonomy" id="1816182"/>
    <lineage>
        <taxon>Bacteria</taxon>
        <taxon>Bacillati</taxon>
        <taxon>Actinomycetota</taxon>
        <taxon>Actinomycetes</taxon>
        <taxon>Streptosporangiales</taxon>
        <taxon>Streptosporangiaceae</taxon>
        <taxon>Streptosporangium</taxon>
    </lineage>
</organism>
<feature type="region of interest" description="Disordered" evidence="1">
    <location>
        <begin position="1"/>
        <end position="21"/>
    </location>
</feature>
<dbReference type="Proteomes" id="UP000540685">
    <property type="component" value="Unassembled WGS sequence"/>
</dbReference>
<dbReference type="EMBL" id="JACHMP010000001">
    <property type="protein sequence ID" value="MBB5818165.1"/>
    <property type="molecule type" value="Genomic_DNA"/>
</dbReference>
<name>A0A7W9ICT6_9ACTN</name>
<dbReference type="AlphaFoldDB" id="A0A7W9ICT6"/>
<gene>
    <name evidence="2" type="ORF">F4562_001227</name>
</gene>
<proteinExistence type="predicted"/>
<evidence type="ECO:0000256" key="1">
    <source>
        <dbReference type="SAM" id="MobiDB-lite"/>
    </source>
</evidence>
<comment type="caution">
    <text evidence="2">The sequence shown here is derived from an EMBL/GenBank/DDBJ whole genome shotgun (WGS) entry which is preliminary data.</text>
</comment>